<reference evidence="3 5" key="2">
    <citation type="journal article" date="2013" name="Nature">
        <title>Insights into bilaterian evolution from three spiralian genomes.</title>
        <authorList>
            <person name="Simakov O."/>
            <person name="Marletaz F."/>
            <person name="Cho S.J."/>
            <person name="Edsinger-Gonzales E."/>
            <person name="Havlak P."/>
            <person name="Hellsten U."/>
            <person name="Kuo D.H."/>
            <person name="Larsson T."/>
            <person name="Lv J."/>
            <person name="Arendt D."/>
            <person name="Savage R."/>
            <person name="Osoegawa K."/>
            <person name="de Jong P."/>
            <person name="Grimwood J."/>
            <person name="Chapman J.A."/>
            <person name="Shapiro H."/>
            <person name="Aerts A."/>
            <person name="Otillar R.P."/>
            <person name="Terry A.Y."/>
            <person name="Boore J.L."/>
            <person name="Grigoriev I.V."/>
            <person name="Lindberg D.R."/>
            <person name="Seaver E.C."/>
            <person name="Weisblat D.A."/>
            <person name="Putnam N.H."/>
            <person name="Rokhsar D.S."/>
        </authorList>
    </citation>
    <scope>NUCLEOTIDE SEQUENCE</scope>
    <source>
        <strain evidence="3 5">I ESC-2004</strain>
    </source>
</reference>
<dbReference type="GO" id="GO:0099572">
    <property type="term" value="C:postsynaptic specialization"/>
    <property type="evidence" value="ECO:0007669"/>
    <property type="project" value="TreeGrafter"/>
</dbReference>
<feature type="compositionally biased region" description="Basic residues" evidence="2">
    <location>
        <begin position="398"/>
        <end position="410"/>
    </location>
</feature>
<dbReference type="Proteomes" id="UP000014760">
    <property type="component" value="Unassembled WGS sequence"/>
</dbReference>
<protein>
    <recommendedName>
        <fullName evidence="6">Disks large-associated protein 1</fullName>
    </recommendedName>
</protein>
<dbReference type="InterPro" id="IPR005026">
    <property type="entry name" value="SAPAP"/>
</dbReference>
<evidence type="ECO:0000313" key="5">
    <source>
        <dbReference type="Proteomes" id="UP000014760"/>
    </source>
</evidence>
<dbReference type="STRING" id="283909.R7TAU4"/>
<dbReference type="GO" id="GO:0060090">
    <property type="term" value="F:molecular adaptor activity"/>
    <property type="evidence" value="ECO:0007669"/>
    <property type="project" value="TreeGrafter"/>
</dbReference>
<dbReference type="OrthoDB" id="10023951at2759"/>
<feature type="region of interest" description="Disordered" evidence="2">
    <location>
        <begin position="108"/>
        <end position="138"/>
    </location>
</feature>
<keyword evidence="5" id="KW-1185">Reference proteome</keyword>
<dbReference type="PANTHER" id="PTHR12353:SF31">
    <property type="entry name" value="LD44824P"/>
    <property type="match status" value="1"/>
</dbReference>
<feature type="compositionally biased region" description="Basic residues" evidence="2">
    <location>
        <begin position="359"/>
        <end position="370"/>
    </location>
</feature>
<gene>
    <name evidence="3" type="ORF">CAPTEDRAFT_218874</name>
</gene>
<evidence type="ECO:0000313" key="4">
    <source>
        <dbReference type="EnsemblMetazoa" id="CapteP218874"/>
    </source>
</evidence>
<dbReference type="EnsemblMetazoa" id="CapteT218874">
    <property type="protein sequence ID" value="CapteP218874"/>
    <property type="gene ID" value="CapteG218874"/>
</dbReference>
<comment type="similarity">
    <text evidence="1">Belongs to the SAPAP family.</text>
</comment>
<evidence type="ECO:0000256" key="1">
    <source>
        <dbReference type="ARBA" id="ARBA00008839"/>
    </source>
</evidence>
<dbReference type="EMBL" id="AMQN01003028">
    <property type="status" value="NOT_ANNOTATED_CDS"/>
    <property type="molecule type" value="Genomic_DNA"/>
</dbReference>
<reference evidence="4" key="3">
    <citation type="submission" date="2015-06" db="UniProtKB">
        <authorList>
            <consortium name="EnsemblMetazoa"/>
        </authorList>
    </citation>
    <scope>IDENTIFICATION</scope>
</reference>
<dbReference type="GO" id="GO:0098978">
    <property type="term" value="C:glutamatergic synapse"/>
    <property type="evidence" value="ECO:0007669"/>
    <property type="project" value="TreeGrafter"/>
</dbReference>
<feature type="compositionally biased region" description="Polar residues" evidence="2">
    <location>
        <begin position="39"/>
        <end position="71"/>
    </location>
</feature>
<name>R7TAU4_CAPTE</name>
<evidence type="ECO:0008006" key="6">
    <source>
        <dbReference type="Google" id="ProtNLM"/>
    </source>
</evidence>
<dbReference type="Pfam" id="PF03359">
    <property type="entry name" value="GKAP"/>
    <property type="match status" value="1"/>
</dbReference>
<evidence type="ECO:0000256" key="2">
    <source>
        <dbReference type="SAM" id="MobiDB-lite"/>
    </source>
</evidence>
<feature type="region of interest" description="Disordered" evidence="2">
    <location>
        <begin position="39"/>
        <end position="82"/>
    </location>
</feature>
<feature type="region of interest" description="Disordered" evidence="2">
    <location>
        <begin position="356"/>
        <end position="428"/>
    </location>
</feature>
<reference evidence="5" key="1">
    <citation type="submission" date="2012-12" db="EMBL/GenBank/DDBJ databases">
        <authorList>
            <person name="Hellsten U."/>
            <person name="Grimwood J."/>
            <person name="Chapman J.A."/>
            <person name="Shapiro H."/>
            <person name="Aerts A."/>
            <person name="Otillar R.P."/>
            <person name="Terry A.Y."/>
            <person name="Boore J.L."/>
            <person name="Simakov O."/>
            <person name="Marletaz F."/>
            <person name="Cho S.-J."/>
            <person name="Edsinger-Gonzales E."/>
            <person name="Havlak P."/>
            <person name="Kuo D.-H."/>
            <person name="Larsson T."/>
            <person name="Lv J."/>
            <person name="Arendt D."/>
            <person name="Savage R."/>
            <person name="Osoegawa K."/>
            <person name="de Jong P."/>
            <person name="Lindberg D.R."/>
            <person name="Seaver E.C."/>
            <person name="Weisblat D.A."/>
            <person name="Putnam N.H."/>
            <person name="Grigoriev I.V."/>
            <person name="Rokhsar D.S."/>
        </authorList>
    </citation>
    <scope>NUCLEOTIDE SEQUENCE</scope>
    <source>
        <strain evidence="5">I ESC-2004</strain>
    </source>
</reference>
<evidence type="ECO:0000313" key="3">
    <source>
        <dbReference type="EMBL" id="ELT90804.1"/>
    </source>
</evidence>
<accession>R7TAU4</accession>
<dbReference type="AlphaFoldDB" id="R7TAU4"/>
<dbReference type="HOGENOM" id="CLU_641318_0_0_1"/>
<organism evidence="3">
    <name type="scientific">Capitella teleta</name>
    <name type="common">Polychaete worm</name>
    <dbReference type="NCBI Taxonomy" id="283909"/>
    <lineage>
        <taxon>Eukaryota</taxon>
        <taxon>Metazoa</taxon>
        <taxon>Spiralia</taxon>
        <taxon>Lophotrochozoa</taxon>
        <taxon>Annelida</taxon>
        <taxon>Polychaeta</taxon>
        <taxon>Sedentaria</taxon>
        <taxon>Scolecida</taxon>
        <taxon>Capitellidae</taxon>
        <taxon>Capitella</taxon>
    </lineage>
</organism>
<feature type="compositionally biased region" description="Basic and acidic residues" evidence="2">
    <location>
        <begin position="73"/>
        <end position="82"/>
    </location>
</feature>
<dbReference type="EMBL" id="KB310768">
    <property type="protein sequence ID" value="ELT90804.1"/>
    <property type="molecule type" value="Genomic_DNA"/>
</dbReference>
<dbReference type="GO" id="GO:0023052">
    <property type="term" value="P:signaling"/>
    <property type="evidence" value="ECO:0007669"/>
    <property type="project" value="InterPro"/>
</dbReference>
<sequence>MVIMADPVAIVTEDATSGYVRKMVSRFSESLQSEILNNGSEPSLVNHAPSSTPASKRTLTSHDPQPANGSVDNLDHSVDSEAKSPSYVKLSCAVSGYSSNKYNAFNSEDKVKKTKPPLPHKPAPLRGASRTNGSDATSVSLVSVTVDTDETDSCRVNGTSPRTPLVNGQRPQQHDNDVPTPQKLGICVLCPLCLFDVIKFDAGKRVSQQEKPMSGAHVLHFERGLRQTLIMDGSHFLVVVQKESDRLHELCAKAELYLEAEDLPEEASGRIRATIGKANLLTSKKFKQFRGLCQKNLEQADDEPFQTTAQDLAGFWDMVLTQVDDLDCKFAEIESLRSNGWISRNASSASLNNIEKSSNKAKHSGTKNKSCRQPSVACTPKSSLSASARAHRDEARRRLLQAKRAGRQRKVSQSDNKDDVEVEIFVPQ</sequence>
<dbReference type="PANTHER" id="PTHR12353">
    <property type="entry name" value="DISKS LARGE-ASSOCIATED PROTEIN DAP SAP90/PSD-95-ASSOCIATED PROTEIN"/>
    <property type="match status" value="1"/>
</dbReference>
<proteinExistence type="inferred from homology"/>
<feature type="region of interest" description="Disordered" evidence="2">
    <location>
        <begin position="150"/>
        <end position="177"/>
    </location>
</feature>